<keyword evidence="3" id="KW-0540">Nuclease</keyword>
<dbReference type="InterPro" id="IPR005135">
    <property type="entry name" value="Endo/exonuclease/phosphatase"/>
</dbReference>
<accession>A0AA38CSS6</accession>
<dbReference type="AlphaFoldDB" id="A0AA38CSS6"/>
<comment type="cofactor">
    <cofactor evidence="1">
        <name>Mn(2+)</name>
        <dbReference type="ChEBI" id="CHEBI:29035"/>
    </cofactor>
</comment>
<comment type="cofactor">
    <cofactor evidence="2">
        <name>Mg(2+)</name>
        <dbReference type="ChEBI" id="CHEBI:18420"/>
    </cofactor>
</comment>
<keyword evidence="5" id="KW-0227">DNA damage</keyword>
<feature type="domain" description="Endonuclease/exonuclease/phosphatase" evidence="9">
    <location>
        <begin position="8"/>
        <end position="226"/>
    </location>
</feature>
<keyword evidence="6" id="KW-0378">Hydrolase</keyword>
<dbReference type="InterPro" id="IPR051547">
    <property type="entry name" value="TDP2-like"/>
</dbReference>
<dbReference type="Proteomes" id="UP001157161">
    <property type="component" value="Unassembled WGS sequence"/>
</dbReference>
<dbReference type="GO" id="GO:0004518">
    <property type="term" value="F:nuclease activity"/>
    <property type="evidence" value="ECO:0007669"/>
    <property type="project" value="UniProtKB-KW"/>
</dbReference>
<keyword evidence="4" id="KW-0479">Metal-binding</keyword>
<reference evidence="10" key="1">
    <citation type="journal article" date="2014" name="Int. J. Syst. Evol. Microbiol.">
        <title>Complete genome sequence of Corynebacterium casei LMG S-19264T (=DSM 44701T), isolated from a smear-ripened cheese.</title>
        <authorList>
            <consortium name="US DOE Joint Genome Institute (JGI-PGF)"/>
            <person name="Walter F."/>
            <person name="Albersmeier A."/>
            <person name="Kalinowski J."/>
            <person name="Ruckert C."/>
        </authorList>
    </citation>
    <scope>NUCLEOTIDE SEQUENCE</scope>
    <source>
        <strain evidence="10">NBRC 112290</strain>
    </source>
</reference>
<sequence>MPTTIRVLSWNVLGLREPARAAGVVRRSRADVVCLQECPRWPGSGAVLAAFARAVGMRVAAGGGACGVAVLVGPALSVDAGEVERMPRGFSGAWWTYPRATATAHLRVAGSEGSTLRVSSLHLDVDEQARLAHVDRVLAGLDAAGAPPVHVVAGDLNARPGDATWDRLGTRLRDAVATVPGADAPTYPSTADRRPRTRLDAVLVAGAVRVLAARTGSDRPGLPSDHLPVLVDLEIGGGSRVATTWERRWGAPGGTSDAAAGPTG</sequence>
<evidence type="ECO:0000256" key="6">
    <source>
        <dbReference type="ARBA" id="ARBA00022801"/>
    </source>
</evidence>
<protein>
    <recommendedName>
        <fullName evidence="9">Endonuclease/exonuclease/phosphatase domain-containing protein</fullName>
    </recommendedName>
</protein>
<keyword evidence="8" id="KW-0234">DNA repair</keyword>
<evidence type="ECO:0000313" key="10">
    <source>
        <dbReference type="EMBL" id="GMA31749.1"/>
    </source>
</evidence>
<keyword evidence="11" id="KW-1185">Reference proteome</keyword>
<gene>
    <name evidence="10" type="ORF">GCM10025875_17410</name>
</gene>
<evidence type="ECO:0000256" key="8">
    <source>
        <dbReference type="ARBA" id="ARBA00023204"/>
    </source>
</evidence>
<dbReference type="GO" id="GO:0046872">
    <property type="term" value="F:metal ion binding"/>
    <property type="evidence" value="ECO:0007669"/>
    <property type="project" value="UniProtKB-KW"/>
</dbReference>
<evidence type="ECO:0000256" key="5">
    <source>
        <dbReference type="ARBA" id="ARBA00022763"/>
    </source>
</evidence>
<dbReference type="PANTHER" id="PTHR15822">
    <property type="entry name" value="TRAF AND TNF RECEPTOR-ASSOCIATED PROTEIN"/>
    <property type="match status" value="1"/>
</dbReference>
<organism evidence="10 11">
    <name type="scientific">Litorihabitans aurantiacus</name>
    <dbReference type="NCBI Taxonomy" id="1930061"/>
    <lineage>
        <taxon>Bacteria</taxon>
        <taxon>Bacillati</taxon>
        <taxon>Actinomycetota</taxon>
        <taxon>Actinomycetes</taxon>
        <taxon>Micrococcales</taxon>
        <taxon>Beutenbergiaceae</taxon>
        <taxon>Litorihabitans</taxon>
    </lineage>
</organism>
<evidence type="ECO:0000256" key="2">
    <source>
        <dbReference type="ARBA" id="ARBA00001946"/>
    </source>
</evidence>
<dbReference type="RefSeq" id="WP_284250518.1">
    <property type="nucleotide sequence ID" value="NZ_BSUM01000001.1"/>
</dbReference>
<evidence type="ECO:0000256" key="4">
    <source>
        <dbReference type="ARBA" id="ARBA00022723"/>
    </source>
</evidence>
<dbReference type="GO" id="GO:0006281">
    <property type="term" value="P:DNA repair"/>
    <property type="evidence" value="ECO:0007669"/>
    <property type="project" value="UniProtKB-KW"/>
</dbReference>
<proteinExistence type="predicted"/>
<dbReference type="InterPro" id="IPR036691">
    <property type="entry name" value="Endo/exonu/phosph_ase_sf"/>
</dbReference>
<comment type="caution">
    <text evidence="10">The sequence shown here is derived from an EMBL/GenBank/DDBJ whole genome shotgun (WGS) entry which is preliminary data.</text>
</comment>
<dbReference type="EMBL" id="BSUM01000001">
    <property type="protein sequence ID" value="GMA31749.1"/>
    <property type="molecule type" value="Genomic_DNA"/>
</dbReference>
<keyword evidence="7" id="KW-0460">Magnesium</keyword>
<evidence type="ECO:0000259" key="9">
    <source>
        <dbReference type="Pfam" id="PF03372"/>
    </source>
</evidence>
<dbReference type="SUPFAM" id="SSF56219">
    <property type="entry name" value="DNase I-like"/>
    <property type="match status" value="1"/>
</dbReference>
<evidence type="ECO:0000256" key="7">
    <source>
        <dbReference type="ARBA" id="ARBA00022842"/>
    </source>
</evidence>
<name>A0AA38CSS6_9MICO</name>
<dbReference type="Gene3D" id="3.60.10.10">
    <property type="entry name" value="Endonuclease/exonuclease/phosphatase"/>
    <property type="match status" value="1"/>
</dbReference>
<evidence type="ECO:0000313" key="11">
    <source>
        <dbReference type="Proteomes" id="UP001157161"/>
    </source>
</evidence>
<evidence type="ECO:0000256" key="3">
    <source>
        <dbReference type="ARBA" id="ARBA00022722"/>
    </source>
</evidence>
<dbReference type="Pfam" id="PF03372">
    <property type="entry name" value="Exo_endo_phos"/>
    <property type="match status" value="1"/>
</dbReference>
<evidence type="ECO:0000256" key="1">
    <source>
        <dbReference type="ARBA" id="ARBA00001936"/>
    </source>
</evidence>
<reference evidence="10" key="2">
    <citation type="submission" date="2023-02" db="EMBL/GenBank/DDBJ databases">
        <authorList>
            <person name="Sun Q."/>
            <person name="Mori K."/>
        </authorList>
    </citation>
    <scope>NUCLEOTIDE SEQUENCE</scope>
    <source>
        <strain evidence="10">NBRC 112290</strain>
    </source>
</reference>
<dbReference type="GO" id="GO:0016787">
    <property type="term" value="F:hydrolase activity"/>
    <property type="evidence" value="ECO:0007669"/>
    <property type="project" value="UniProtKB-KW"/>
</dbReference>
<dbReference type="PANTHER" id="PTHR15822:SF4">
    <property type="entry name" value="TYROSYL-DNA PHOSPHODIESTERASE 2"/>
    <property type="match status" value="1"/>
</dbReference>